<organism evidence="1 2">
    <name type="scientific">Amphibalanus amphitrite</name>
    <name type="common">Striped barnacle</name>
    <name type="synonym">Balanus amphitrite</name>
    <dbReference type="NCBI Taxonomy" id="1232801"/>
    <lineage>
        <taxon>Eukaryota</taxon>
        <taxon>Metazoa</taxon>
        <taxon>Ecdysozoa</taxon>
        <taxon>Arthropoda</taxon>
        <taxon>Crustacea</taxon>
        <taxon>Multicrustacea</taxon>
        <taxon>Cirripedia</taxon>
        <taxon>Thoracica</taxon>
        <taxon>Thoracicalcarea</taxon>
        <taxon>Balanomorpha</taxon>
        <taxon>Balanoidea</taxon>
        <taxon>Balanidae</taxon>
        <taxon>Amphibalaninae</taxon>
        <taxon>Amphibalanus</taxon>
    </lineage>
</organism>
<dbReference type="OrthoDB" id="513595at2759"/>
<proteinExistence type="predicted"/>
<dbReference type="Gene3D" id="3.40.50.1110">
    <property type="entry name" value="SGNH hydrolase"/>
    <property type="match status" value="1"/>
</dbReference>
<dbReference type="Proteomes" id="UP000440578">
    <property type="component" value="Unassembled WGS sequence"/>
</dbReference>
<name>A0A6A4WM21_AMPAM</name>
<protein>
    <recommendedName>
        <fullName evidence="3">SGNH hydrolase-type esterase domain-containing protein</fullName>
    </recommendedName>
</protein>
<reference evidence="1 2" key="1">
    <citation type="submission" date="2019-07" db="EMBL/GenBank/DDBJ databases">
        <title>Draft genome assembly of a fouling barnacle, Amphibalanus amphitrite (Darwin, 1854): The first reference genome for Thecostraca.</title>
        <authorList>
            <person name="Kim W."/>
        </authorList>
    </citation>
    <scope>NUCLEOTIDE SEQUENCE [LARGE SCALE GENOMIC DNA]</scope>
    <source>
        <strain evidence="1">SNU_AA5</strain>
        <tissue evidence="1">Soma without cirri and trophi</tissue>
    </source>
</reference>
<dbReference type="AlphaFoldDB" id="A0A6A4WM21"/>
<keyword evidence="2" id="KW-1185">Reference proteome</keyword>
<evidence type="ECO:0000313" key="2">
    <source>
        <dbReference type="Proteomes" id="UP000440578"/>
    </source>
</evidence>
<gene>
    <name evidence="1" type="ORF">FJT64_021480</name>
</gene>
<dbReference type="SUPFAM" id="SSF52266">
    <property type="entry name" value="SGNH hydrolase"/>
    <property type="match status" value="1"/>
</dbReference>
<comment type="caution">
    <text evidence="1">The sequence shown here is derived from an EMBL/GenBank/DDBJ whole genome shotgun (WGS) entry which is preliminary data.</text>
</comment>
<accession>A0A6A4WM21</accession>
<dbReference type="CDD" id="cd00229">
    <property type="entry name" value="SGNH_hydrolase"/>
    <property type="match status" value="1"/>
</dbReference>
<evidence type="ECO:0000313" key="1">
    <source>
        <dbReference type="EMBL" id="KAF0307133.1"/>
    </source>
</evidence>
<evidence type="ECO:0008006" key="3">
    <source>
        <dbReference type="Google" id="ProtNLM"/>
    </source>
</evidence>
<dbReference type="InterPro" id="IPR036514">
    <property type="entry name" value="SGNH_hydro_sf"/>
</dbReference>
<sequence length="246" mass="27586">MFVYSFSWSSAHRPLSMDVLEVSDPEAHRWLSRHLRRSAPPLHLLIGDSVARDAGLRSRLGRHQFLNLARGGATWASTADELHAILDRWTSEAERRGRRLGEVVVWLSGNDVYSRLTRLANFSEETLSDSGRLARGVCRHLQSLARVTVLGPLPRPSGEVHGGRWETTAAYHLERRLKHCLPPSVRLIPLGRQLLRRSGRRHCVVPACASYFRSDGVHLSAEGYGRVADALQLPIWLAVTAAFPDR</sequence>
<dbReference type="EMBL" id="VIIS01000601">
    <property type="protein sequence ID" value="KAF0307133.1"/>
    <property type="molecule type" value="Genomic_DNA"/>
</dbReference>